<dbReference type="Gene3D" id="3.40.630.10">
    <property type="entry name" value="Zn peptidases"/>
    <property type="match status" value="1"/>
</dbReference>
<accession>A0AAV2M5J3</accession>
<dbReference type="Pfam" id="PF04389">
    <property type="entry name" value="Peptidase_M28"/>
    <property type="match status" value="1"/>
</dbReference>
<feature type="region of interest" description="Disordered" evidence="11">
    <location>
        <begin position="1"/>
        <end position="115"/>
    </location>
</feature>
<keyword evidence="9" id="KW-0325">Glycoprotein</keyword>
<evidence type="ECO:0000256" key="5">
    <source>
        <dbReference type="ARBA" id="ARBA00022729"/>
    </source>
</evidence>
<name>A0AAV2M5J3_KNICA</name>
<gene>
    <name evidence="14" type="ORF">KC01_LOCUS35517</name>
</gene>
<dbReference type="Proteomes" id="UP001497482">
    <property type="component" value="Chromosome 6"/>
</dbReference>
<sequence>MEQTDRFQVPPGNGDPLEARTSSFEATDSKSETVALSYKPSPLQVQIEKHRDLARKASVKSSSGGSPVNQQPKKTARSRLVVPNKGYSSLDQNPDETPLVALDTDSDEDLDVSRYSSSGYSSAEVRCLRDQQINQDLNIQLLKDGYRLDEIPDDEDLDLIPPKSVSATCDMRAVVILLMGVLLKGSVSSYEFTAFRMQQYDLGKYKYGCRSALVSSAAVVSALDSSFSRRCVLMGAEEVTWSLVKEAQTNNAAAILILLPKNMSSMSEEARQSFMEAEVQLLQKEVQTPVYVAPEDDHLLLMREELQENQASKSSSLLHQVFRSLVTSTSFQVIVSNNGPIRPTKETTVYSLEGCLHGAGEDPPTIVITAHYDSFGLAPWLSYGADSNASGVTLLLELMRLFRKLYNDQRNRPQFNLLFALTGGGKFNFIGTKRWIEENLDHAESSLLQDVALVLCLDTLGAGQQMFAHVSRPPRPESPLWKFTQVLDEVVQSRFPSWSFSSLHKKINLGESSVSWEHERFSVRRISALSLSHLRGGERGEREGRGSVLDTMSSVDLRSLRTNGLIIAEALGRLMFNLSHLGSPKEVQLFRGQLDWSDSRVSSILTLLTSVPRPAQFWDQDPDQAMVLDSVEQEFRVRLKEVKRFEFKMDWREPEISFFDQMKQNIIVYRVKPAAFDLFVGGCVAVYLGLVYIGVQTLDPLYSGLKAAVKGRTL</sequence>
<comment type="subcellular location">
    <subcellularLocation>
        <location evidence="1">Endoplasmic reticulum membrane</location>
        <topology evidence="1">Single-pass membrane protein</topology>
    </subcellularLocation>
</comment>
<reference evidence="14 15" key="1">
    <citation type="submission" date="2024-04" db="EMBL/GenBank/DDBJ databases">
        <authorList>
            <person name="Waldvogel A.-M."/>
            <person name="Schoenle A."/>
        </authorList>
    </citation>
    <scope>NUCLEOTIDE SEQUENCE [LARGE SCALE GENOMIC DNA]</scope>
</reference>
<feature type="domain" description="Peptidase M28" evidence="13">
    <location>
        <begin position="360"/>
        <end position="482"/>
    </location>
</feature>
<comment type="similarity">
    <text evidence="2">Belongs to the nicastrin family.</text>
</comment>
<keyword evidence="4 12" id="KW-0812">Transmembrane</keyword>
<dbReference type="InterPro" id="IPR016574">
    <property type="entry name" value="Nicalin"/>
</dbReference>
<dbReference type="AlphaFoldDB" id="A0AAV2M5J3"/>
<keyword evidence="7 12" id="KW-1133">Transmembrane helix</keyword>
<evidence type="ECO:0000259" key="13">
    <source>
        <dbReference type="Pfam" id="PF04389"/>
    </source>
</evidence>
<comment type="similarity">
    <text evidence="3">Belongs to the FAM219 family.</text>
</comment>
<evidence type="ECO:0000256" key="2">
    <source>
        <dbReference type="ARBA" id="ARBA00007717"/>
    </source>
</evidence>
<keyword evidence="15" id="KW-1185">Reference proteome</keyword>
<evidence type="ECO:0000256" key="7">
    <source>
        <dbReference type="ARBA" id="ARBA00022989"/>
    </source>
</evidence>
<keyword evidence="8 12" id="KW-0472">Membrane</keyword>
<feature type="transmembrane region" description="Helical" evidence="12">
    <location>
        <begin position="674"/>
        <end position="695"/>
    </location>
</feature>
<evidence type="ECO:0000256" key="6">
    <source>
        <dbReference type="ARBA" id="ARBA00022824"/>
    </source>
</evidence>
<dbReference type="GO" id="GO:0005789">
    <property type="term" value="C:endoplasmic reticulum membrane"/>
    <property type="evidence" value="ECO:0007669"/>
    <property type="project" value="UniProtKB-SubCell"/>
</dbReference>
<dbReference type="Pfam" id="PF15260">
    <property type="entry name" value="FAM219A"/>
    <property type="match status" value="1"/>
</dbReference>
<dbReference type="InterPro" id="IPR029339">
    <property type="entry name" value="FAM219"/>
</dbReference>
<organism evidence="14 15">
    <name type="scientific">Knipowitschia caucasica</name>
    <name type="common">Caucasian dwarf goby</name>
    <name type="synonym">Pomatoschistus caucasicus</name>
    <dbReference type="NCBI Taxonomy" id="637954"/>
    <lineage>
        <taxon>Eukaryota</taxon>
        <taxon>Metazoa</taxon>
        <taxon>Chordata</taxon>
        <taxon>Craniata</taxon>
        <taxon>Vertebrata</taxon>
        <taxon>Euteleostomi</taxon>
        <taxon>Actinopterygii</taxon>
        <taxon>Neopterygii</taxon>
        <taxon>Teleostei</taxon>
        <taxon>Neoteleostei</taxon>
        <taxon>Acanthomorphata</taxon>
        <taxon>Gobiaria</taxon>
        <taxon>Gobiiformes</taxon>
        <taxon>Gobioidei</taxon>
        <taxon>Gobiidae</taxon>
        <taxon>Gobiinae</taxon>
        <taxon>Knipowitschia</taxon>
    </lineage>
</organism>
<evidence type="ECO:0000256" key="9">
    <source>
        <dbReference type="ARBA" id="ARBA00023180"/>
    </source>
</evidence>
<proteinExistence type="inferred from homology"/>
<evidence type="ECO:0000256" key="12">
    <source>
        <dbReference type="SAM" id="Phobius"/>
    </source>
</evidence>
<protein>
    <recommendedName>
        <fullName evidence="10">BOS complex subunit NCLN</fullName>
    </recommendedName>
</protein>
<dbReference type="EMBL" id="OZ035828">
    <property type="protein sequence ID" value="CAL1608622.1"/>
    <property type="molecule type" value="Genomic_DNA"/>
</dbReference>
<keyword evidence="6" id="KW-0256">Endoplasmic reticulum</keyword>
<keyword evidence="5" id="KW-0732">Signal</keyword>
<evidence type="ECO:0000313" key="14">
    <source>
        <dbReference type="EMBL" id="CAL1608622.1"/>
    </source>
</evidence>
<evidence type="ECO:0000256" key="1">
    <source>
        <dbReference type="ARBA" id="ARBA00004389"/>
    </source>
</evidence>
<feature type="compositionally biased region" description="Polar residues" evidence="11">
    <location>
        <begin position="59"/>
        <end position="73"/>
    </location>
</feature>
<dbReference type="GO" id="GO:0009966">
    <property type="term" value="P:regulation of signal transduction"/>
    <property type="evidence" value="ECO:0007669"/>
    <property type="project" value="InterPro"/>
</dbReference>
<evidence type="ECO:0000256" key="8">
    <source>
        <dbReference type="ARBA" id="ARBA00023136"/>
    </source>
</evidence>
<dbReference type="InterPro" id="IPR007484">
    <property type="entry name" value="Peptidase_M28"/>
</dbReference>
<evidence type="ECO:0000256" key="4">
    <source>
        <dbReference type="ARBA" id="ARBA00022692"/>
    </source>
</evidence>
<evidence type="ECO:0000256" key="11">
    <source>
        <dbReference type="SAM" id="MobiDB-lite"/>
    </source>
</evidence>
<dbReference type="CDD" id="cd03882">
    <property type="entry name" value="M28_nicalin_like"/>
    <property type="match status" value="1"/>
</dbReference>
<dbReference type="SUPFAM" id="SSF53187">
    <property type="entry name" value="Zn-dependent exopeptidases"/>
    <property type="match status" value="1"/>
</dbReference>
<evidence type="ECO:0000256" key="3">
    <source>
        <dbReference type="ARBA" id="ARBA00010549"/>
    </source>
</evidence>
<evidence type="ECO:0000313" key="15">
    <source>
        <dbReference type="Proteomes" id="UP001497482"/>
    </source>
</evidence>
<evidence type="ECO:0000256" key="10">
    <source>
        <dbReference type="ARBA" id="ARBA00034873"/>
    </source>
</evidence>
<dbReference type="PANTHER" id="PTHR31826">
    <property type="entry name" value="NICALIN"/>
    <property type="match status" value="1"/>
</dbReference>